<name>A0A7V6A3N7_9BACT</name>
<evidence type="ECO:0000256" key="2">
    <source>
        <dbReference type="ARBA" id="ARBA00022448"/>
    </source>
</evidence>
<accession>A0A7V6A3N7</accession>
<dbReference type="GO" id="GO:0016887">
    <property type="term" value="F:ATP hydrolysis activity"/>
    <property type="evidence" value="ECO:0007669"/>
    <property type="project" value="InterPro"/>
</dbReference>
<dbReference type="EMBL" id="DTGR01000132">
    <property type="protein sequence ID" value="HHS29607.1"/>
    <property type="molecule type" value="Genomic_DNA"/>
</dbReference>
<dbReference type="GO" id="GO:0005524">
    <property type="term" value="F:ATP binding"/>
    <property type="evidence" value="ECO:0007669"/>
    <property type="project" value="UniProtKB-KW"/>
</dbReference>
<keyword evidence="4 7" id="KW-0067">ATP-binding</keyword>
<dbReference type="PANTHER" id="PTHR43820:SF4">
    <property type="entry name" value="HIGH-AFFINITY BRANCHED-CHAIN AMINO ACID TRANSPORT ATP-BINDING PROTEIN LIVF"/>
    <property type="match status" value="1"/>
</dbReference>
<dbReference type="AlphaFoldDB" id="A0A7V6A3N7"/>
<dbReference type="InterPro" id="IPR003439">
    <property type="entry name" value="ABC_transporter-like_ATP-bd"/>
</dbReference>
<dbReference type="PANTHER" id="PTHR43820">
    <property type="entry name" value="HIGH-AFFINITY BRANCHED-CHAIN AMINO ACID TRANSPORT ATP-BINDING PROTEIN LIVF"/>
    <property type="match status" value="1"/>
</dbReference>
<proteinExistence type="inferred from homology"/>
<dbReference type="InterPro" id="IPR017871">
    <property type="entry name" value="ABC_transporter-like_CS"/>
</dbReference>
<dbReference type="InterPro" id="IPR027417">
    <property type="entry name" value="P-loop_NTPase"/>
</dbReference>
<evidence type="ECO:0000259" key="6">
    <source>
        <dbReference type="PROSITE" id="PS50893"/>
    </source>
</evidence>
<dbReference type="InterPro" id="IPR003593">
    <property type="entry name" value="AAA+_ATPase"/>
</dbReference>
<dbReference type="GO" id="GO:0015807">
    <property type="term" value="P:L-amino acid transport"/>
    <property type="evidence" value="ECO:0007669"/>
    <property type="project" value="TreeGrafter"/>
</dbReference>
<dbReference type="Gene3D" id="3.40.50.300">
    <property type="entry name" value="P-loop containing nucleotide triphosphate hydrolases"/>
    <property type="match status" value="1"/>
</dbReference>
<comment type="similarity">
    <text evidence="1">Belongs to the ABC transporter superfamily.</text>
</comment>
<keyword evidence="3" id="KW-0547">Nucleotide-binding</keyword>
<dbReference type="SMART" id="SM00382">
    <property type="entry name" value="AAA"/>
    <property type="match status" value="1"/>
</dbReference>
<sequence length="229" mass="24949">MLAVDHIDVFYGSARVLSEVSLQARQGEVVFIVGRNGAGKTTMLKTIAGFLHPGRGAITFAGQDITGLTPDKVARLGIRYVFQDKRVFTKLTVKENIELAAYAAGVKLSEALERMLQIYPKISRFLDSTAGGLSGGQRQLLLLGRAMVGSPRLLLIDEPTEGLAAGTIEEVLKVLELMRGEVTMVIVEQNLSVVSRLADRIYCMKEGHIPAALSEPADIQNQSYLETYL</sequence>
<dbReference type="PROSITE" id="PS00211">
    <property type="entry name" value="ABC_TRANSPORTER_1"/>
    <property type="match status" value="1"/>
</dbReference>
<dbReference type="InterPro" id="IPR052156">
    <property type="entry name" value="BCAA_Transport_ATP-bd_LivF"/>
</dbReference>
<feature type="domain" description="ABC transporter" evidence="6">
    <location>
        <begin position="2"/>
        <end position="229"/>
    </location>
</feature>
<keyword evidence="2" id="KW-0813">Transport</keyword>
<gene>
    <name evidence="7" type="ORF">ENV52_07905</name>
</gene>
<evidence type="ECO:0000256" key="5">
    <source>
        <dbReference type="ARBA" id="ARBA00022970"/>
    </source>
</evidence>
<comment type="caution">
    <text evidence="7">The sequence shown here is derived from an EMBL/GenBank/DDBJ whole genome shotgun (WGS) entry which is preliminary data.</text>
</comment>
<evidence type="ECO:0000256" key="1">
    <source>
        <dbReference type="ARBA" id="ARBA00005417"/>
    </source>
</evidence>
<protein>
    <submittedName>
        <fullName evidence="7">ATP-binding cassette domain-containing protein</fullName>
    </submittedName>
</protein>
<dbReference type="PROSITE" id="PS50893">
    <property type="entry name" value="ABC_TRANSPORTER_2"/>
    <property type="match status" value="1"/>
</dbReference>
<keyword evidence="5" id="KW-0029">Amino-acid transport</keyword>
<evidence type="ECO:0000313" key="7">
    <source>
        <dbReference type="EMBL" id="HHS29607.1"/>
    </source>
</evidence>
<reference evidence="7" key="1">
    <citation type="journal article" date="2020" name="mSystems">
        <title>Genome- and Community-Level Interaction Insights into Carbon Utilization and Element Cycling Functions of Hydrothermarchaeota in Hydrothermal Sediment.</title>
        <authorList>
            <person name="Zhou Z."/>
            <person name="Liu Y."/>
            <person name="Xu W."/>
            <person name="Pan J."/>
            <person name="Luo Z.H."/>
            <person name="Li M."/>
        </authorList>
    </citation>
    <scope>NUCLEOTIDE SEQUENCE [LARGE SCALE GENOMIC DNA]</scope>
    <source>
        <strain evidence="7">SpSt-767</strain>
    </source>
</reference>
<evidence type="ECO:0000256" key="3">
    <source>
        <dbReference type="ARBA" id="ARBA00022741"/>
    </source>
</evidence>
<organism evidence="7">
    <name type="scientific">Desulfobacca acetoxidans</name>
    <dbReference type="NCBI Taxonomy" id="60893"/>
    <lineage>
        <taxon>Bacteria</taxon>
        <taxon>Pseudomonadati</taxon>
        <taxon>Thermodesulfobacteriota</taxon>
        <taxon>Desulfobaccia</taxon>
        <taxon>Desulfobaccales</taxon>
        <taxon>Desulfobaccaceae</taxon>
        <taxon>Desulfobacca</taxon>
    </lineage>
</organism>
<evidence type="ECO:0000256" key="4">
    <source>
        <dbReference type="ARBA" id="ARBA00022840"/>
    </source>
</evidence>
<dbReference type="SUPFAM" id="SSF52540">
    <property type="entry name" value="P-loop containing nucleoside triphosphate hydrolases"/>
    <property type="match status" value="1"/>
</dbReference>
<dbReference type="Pfam" id="PF00005">
    <property type="entry name" value="ABC_tran"/>
    <property type="match status" value="1"/>
</dbReference>
<dbReference type="GO" id="GO:0015658">
    <property type="term" value="F:branched-chain amino acid transmembrane transporter activity"/>
    <property type="evidence" value="ECO:0007669"/>
    <property type="project" value="TreeGrafter"/>
</dbReference>